<evidence type="ECO:0000313" key="3">
    <source>
        <dbReference type="Proteomes" id="UP000324767"/>
    </source>
</evidence>
<keyword evidence="1" id="KW-0732">Signal</keyword>
<comment type="caution">
    <text evidence="2">The sequence shown here is derived from an EMBL/GenBank/DDBJ whole genome shotgun (WGS) entry which is preliminary data.</text>
</comment>
<gene>
    <name evidence="2" type="ORF">FRX48_02013</name>
</gene>
<name>A0A5M8PXH4_9LECA</name>
<feature type="signal peptide" evidence="1">
    <location>
        <begin position="1"/>
        <end position="26"/>
    </location>
</feature>
<accession>A0A5M8PXH4</accession>
<evidence type="ECO:0000256" key="1">
    <source>
        <dbReference type="SAM" id="SignalP"/>
    </source>
</evidence>
<organism evidence="2 3">
    <name type="scientific">Lasallia pustulata</name>
    <dbReference type="NCBI Taxonomy" id="136370"/>
    <lineage>
        <taxon>Eukaryota</taxon>
        <taxon>Fungi</taxon>
        <taxon>Dikarya</taxon>
        <taxon>Ascomycota</taxon>
        <taxon>Pezizomycotina</taxon>
        <taxon>Lecanoromycetes</taxon>
        <taxon>OSLEUM clade</taxon>
        <taxon>Umbilicariomycetidae</taxon>
        <taxon>Umbilicariales</taxon>
        <taxon>Umbilicariaceae</taxon>
        <taxon>Lasallia</taxon>
    </lineage>
</organism>
<protein>
    <submittedName>
        <fullName evidence="2">Uncharacterized protein</fullName>
    </submittedName>
</protein>
<dbReference type="EMBL" id="VXIT01000003">
    <property type="protein sequence ID" value="KAA6413652.1"/>
    <property type="molecule type" value="Genomic_DNA"/>
</dbReference>
<proteinExistence type="predicted"/>
<feature type="chain" id="PRO_5024309460" evidence="1">
    <location>
        <begin position="27"/>
        <end position="190"/>
    </location>
</feature>
<sequence length="190" mass="19808">MHHPICLSSSLLLSLLLAPLAALAVAIPDPANANTPATINQQPLSCFNAPGHKVGTPLNRRTALLPPPTHPLSPRALSTPPTTTYCAAHSSTYFIITYLGAMPLGDLVSPQQFLLLVHDLLVLLSKSNSDASALVPQNRFEHHQGAMMLELQGKGLTYAVAERVAQGLYEYESGWLAQGGGGGAGGGGGV</sequence>
<dbReference type="Proteomes" id="UP000324767">
    <property type="component" value="Unassembled WGS sequence"/>
</dbReference>
<evidence type="ECO:0000313" key="2">
    <source>
        <dbReference type="EMBL" id="KAA6413652.1"/>
    </source>
</evidence>
<dbReference type="AlphaFoldDB" id="A0A5M8PXH4"/>
<reference evidence="2 3" key="1">
    <citation type="submission" date="2019-09" db="EMBL/GenBank/DDBJ databases">
        <title>The hologenome of the rock-dwelling lichen Lasallia pustulata.</title>
        <authorList>
            <person name="Greshake Tzovaras B."/>
            <person name="Segers F."/>
            <person name="Bicker A."/>
            <person name="Dal Grande F."/>
            <person name="Otte J."/>
            <person name="Hankeln T."/>
            <person name="Schmitt I."/>
            <person name="Ebersberger I."/>
        </authorList>
    </citation>
    <scope>NUCLEOTIDE SEQUENCE [LARGE SCALE GENOMIC DNA]</scope>
    <source>
        <strain evidence="2">A1-1</strain>
    </source>
</reference>